<reference evidence="3" key="1">
    <citation type="submission" date="2014-04" db="EMBL/GenBank/DDBJ databases">
        <title>Evolutionary Origins and Diversification of the Mycorrhizal Mutualists.</title>
        <authorList>
            <consortium name="DOE Joint Genome Institute"/>
            <consortium name="Mycorrhizal Genomics Consortium"/>
            <person name="Kohler A."/>
            <person name="Kuo A."/>
            <person name="Nagy L.G."/>
            <person name="Floudas D."/>
            <person name="Copeland A."/>
            <person name="Barry K.W."/>
            <person name="Cichocki N."/>
            <person name="Veneault-Fourrey C."/>
            <person name="LaButti K."/>
            <person name="Lindquist E.A."/>
            <person name="Lipzen A."/>
            <person name="Lundell T."/>
            <person name="Morin E."/>
            <person name="Murat C."/>
            <person name="Riley R."/>
            <person name="Ohm R."/>
            <person name="Sun H."/>
            <person name="Tunlid A."/>
            <person name="Henrissat B."/>
            <person name="Grigoriev I.V."/>
            <person name="Hibbett D.S."/>
            <person name="Martin F."/>
        </authorList>
    </citation>
    <scope>NUCLEOTIDE SEQUENCE [LARGE SCALE GENOMIC DNA]</scope>
    <source>
        <strain evidence="3">FD-334 SS-4</strain>
    </source>
</reference>
<feature type="compositionally biased region" description="Pro residues" evidence="1">
    <location>
        <begin position="208"/>
        <end position="221"/>
    </location>
</feature>
<accession>A0A0D2LYW0</accession>
<name>A0A0D2LYW0_HYPSF</name>
<feature type="compositionally biased region" description="Low complexity" evidence="1">
    <location>
        <begin position="326"/>
        <end position="337"/>
    </location>
</feature>
<dbReference type="Proteomes" id="UP000054270">
    <property type="component" value="Unassembled WGS sequence"/>
</dbReference>
<dbReference type="EMBL" id="KN817629">
    <property type="protein sequence ID" value="KJA16068.1"/>
    <property type="molecule type" value="Genomic_DNA"/>
</dbReference>
<organism evidence="2 3">
    <name type="scientific">Hypholoma sublateritium (strain FD-334 SS-4)</name>
    <dbReference type="NCBI Taxonomy" id="945553"/>
    <lineage>
        <taxon>Eukaryota</taxon>
        <taxon>Fungi</taxon>
        <taxon>Dikarya</taxon>
        <taxon>Basidiomycota</taxon>
        <taxon>Agaricomycotina</taxon>
        <taxon>Agaricomycetes</taxon>
        <taxon>Agaricomycetidae</taxon>
        <taxon>Agaricales</taxon>
        <taxon>Agaricineae</taxon>
        <taxon>Strophariaceae</taxon>
        <taxon>Hypholoma</taxon>
    </lineage>
</organism>
<feature type="region of interest" description="Disordered" evidence="1">
    <location>
        <begin position="156"/>
        <end position="258"/>
    </location>
</feature>
<feature type="compositionally biased region" description="Polar residues" evidence="1">
    <location>
        <begin position="190"/>
        <end position="199"/>
    </location>
</feature>
<keyword evidence="3" id="KW-1185">Reference proteome</keyword>
<protein>
    <submittedName>
        <fullName evidence="2">Uncharacterized protein</fullName>
    </submittedName>
</protein>
<sequence length="520" mass="55007">MQSPSVPLPAHHPTPRRRRPPPQPSPSHHLLAPVLHRHVAPAHRHAAKPTQNALVLAVAEGAVPSRMSHLATLHEGHSTITPRARMCAGPPMSPRRALSLTPCNMGAPHPPAADTHRNVVPACRRADTAAGGRSVTRGTARGATWLERVDHLRAHGTYSRHRRGRRPTSLDALRHGRTAHLRRSLGPTAGTRTSLTASHTVAVAEGAVPPPADGLPQPERPPSSSHASRLSTASVYAPGASPRSTTMGTAAASPLARPPLTDSATLTLCATAHPSPATVLSHHLSPAFRGDKPSRTAVAMVAMVAIESCRPAPPPMAPPQTLHRQSSSCSWLSSMRSAPPPRARRHGALDPARPPPISVATSPQPVGARTPLIVSPQLEEEARHEELRKGGGWLNAAAAGARSARRFGERGRSASVGTGERLVAAEGRHEATRPAAKIQHPLTFEDNAPTAVAGFSRPPQDPSVTLRPLQPLSLCYTIYAASCRSVMLPICMVLCSPPALVYDICGPFMCFAGLCCHHTR</sequence>
<feature type="region of interest" description="Disordered" evidence="1">
    <location>
        <begin position="1"/>
        <end position="29"/>
    </location>
</feature>
<feature type="region of interest" description="Disordered" evidence="1">
    <location>
        <begin position="315"/>
        <end position="369"/>
    </location>
</feature>
<evidence type="ECO:0000313" key="3">
    <source>
        <dbReference type="Proteomes" id="UP000054270"/>
    </source>
</evidence>
<evidence type="ECO:0000313" key="2">
    <source>
        <dbReference type="EMBL" id="KJA16068.1"/>
    </source>
</evidence>
<feature type="compositionally biased region" description="Pro residues" evidence="1">
    <location>
        <begin position="1"/>
        <end position="12"/>
    </location>
</feature>
<evidence type="ECO:0000256" key="1">
    <source>
        <dbReference type="SAM" id="MobiDB-lite"/>
    </source>
</evidence>
<dbReference type="AlphaFoldDB" id="A0A0D2LYW0"/>
<proteinExistence type="predicted"/>
<feature type="compositionally biased region" description="Low complexity" evidence="1">
    <location>
        <begin position="222"/>
        <end position="234"/>
    </location>
</feature>
<gene>
    <name evidence="2" type="ORF">HYPSUDRAFT_207388</name>
</gene>